<dbReference type="InterPro" id="IPR001926">
    <property type="entry name" value="TrpB-like_PALP"/>
</dbReference>
<dbReference type="EMBL" id="KZ270073">
    <property type="protein sequence ID" value="OZC06694.1"/>
    <property type="molecule type" value="Genomic_DNA"/>
</dbReference>
<dbReference type="CDD" id="cd14091">
    <property type="entry name" value="STKc_RSK_C"/>
    <property type="match status" value="1"/>
</dbReference>
<evidence type="ECO:0000256" key="7">
    <source>
        <dbReference type="ARBA" id="ARBA00022741"/>
    </source>
</evidence>
<evidence type="ECO:0000313" key="27">
    <source>
        <dbReference type="Proteomes" id="UP000242913"/>
    </source>
</evidence>
<dbReference type="GO" id="GO:0030378">
    <property type="term" value="F:serine racemase activity"/>
    <property type="evidence" value="ECO:0007669"/>
    <property type="project" value="UniProtKB-EC"/>
</dbReference>
<comment type="similarity">
    <text evidence="2">Belongs to the serine/threonine dehydratase family.</text>
</comment>
<comment type="catalytic activity">
    <reaction evidence="15">
        <text>L-serine = D-serine</text>
        <dbReference type="Rhea" id="RHEA:10980"/>
        <dbReference type="ChEBI" id="CHEBI:33384"/>
        <dbReference type="ChEBI" id="CHEBI:35247"/>
        <dbReference type="EC" id="5.1.1.18"/>
    </reaction>
</comment>
<keyword evidence="7 23" id="KW-0547">Nucleotide-binding</keyword>
<feature type="domain" description="Protein kinase" evidence="24">
    <location>
        <begin position="30"/>
        <end position="305"/>
    </location>
</feature>
<comment type="cofactor">
    <cofactor evidence="1">
        <name>pyridoxal 5'-phosphate</name>
        <dbReference type="ChEBI" id="CHEBI:597326"/>
    </cofactor>
</comment>
<evidence type="ECO:0000256" key="12">
    <source>
        <dbReference type="ARBA" id="ARBA00031418"/>
    </source>
</evidence>
<dbReference type="EC" id="4.3.1.17" evidence="3"/>
<keyword evidence="10" id="KW-0663">Pyridoxal phosphate</keyword>
<dbReference type="FunFam" id="3.40.50.1100:FF:000041">
    <property type="entry name" value="Threonine ammonia-lyase, variant"/>
    <property type="match status" value="1"/>
</dbReference>
<name>A0A238BNU7_9BILA</name>
<dbReference type="GO" id="GO:0030170">
    <property type="term" value="F:pyridoxal phosphate binding"/>
    <property type="evidence" value="ECO:0007669"/>
    <property type="project" value="InterPro"/>
</dbReference>
<evidence type="ECO:0000256" key="22">
    <source>
        <dbReference type="ARBA" id="ARBA00081761"/>
    </source>
</evidence>
<evidence type="ECO:0000313" key="26">
    <source>
        <dbReference type="EMBL" id="OZC06694.1"/>
    </source>
</evidence>
<dbReference type="PROSITE" id="PS51285">
    <property type="entry name" value="AGC_KINASE_CTER"/>
    <property type="match status" value="1"/>
</dbReference>
<dbReference type="Proteomes" id="UP000242913">
    <property type="component" value="Unassembled WGS sequence"/>
</dbReference>
<dbReference type="GO" id="GO:0008721">
    <property type="term" value="F:D-serine ammonia-lyase activity"/>
    <property type="evidence" value="ECO:0007669"/>
    <property type="project" value="UniProtKB-EC"/>
</dbReference>
<dbReference type="GO" id="GO:0004674">
    <property type="term" value="F:protein serine/threonine kinase activity"/>
    <property type="evidence" value="ECO:0007669"/>
    <property type="project" value="UniProtKB-KW"/>
</dbReference>
<dbReference type="InterPro" id="IPR000961">
    <property type="entry name" value="AGC-kinase_C"/>
</dbReference>
<evidence type="ECO:0000256" key="20">
    <source>
        <dbReference type="ARBA" id="ARBA00076108"/>
    </source>
</evidence>
<feature type="domain" description="AGC-kinase C-terminal" evidence="25">
    <location>
        <begin position="306"/>
        <end position="375"/>
    </location>
</feature>
<comment type="catalytic activity">
    <reaction evidence="13">
        <text>L-serine = pyruvate + NH4(+)</text>
        <dbReference type="Rhea" id="RHEA:19169"/>
        <dbReference type="ChEBI" id="CHEBI:15361"/>
        <dbReference type="ChEBI" id="CHEBI:28938"/>
        <dbReference type="ChEBI" id="CHEBI:33384"/>
        <dbReference type="EC" id="4.3.1.17"/>
    </reaction>
</comment>
<keyword evidence="5" id="KW-0597">Phosphoprotein</keyword>
<keyword evidence="9 23" id="KW-0067">ATP-binding</keyword>
<dbReference type="Gene3D" id="3.30.200.20">
    <property type="entry name" value="Phosphorylase Kinase, domain 1"/>
    <property type="match status" value="2"/>
</dbReference>
<keyword evidence="8" id="KW-0418">Kinase</keyword>
<dbReference type="Pfam" id="PF00433">
    <property type="entry name" value="Pkinase_C"/>
    <property type="match status" value="1"/>
</dbReference>
<dbReference type="SUPFAM" id="SSF53686">
    <property type="entry name" value="Tryptophan synthase beta subunit-like PLP-dependent enzymes"/>
    <property type="match status" value="1"/>
</dbReference>
<dbReference type="Gene3D" id="1.10.510.10">
    <property type="entry name" value="Transferase(Phosphotransferase) domain 1"/>
    <property type="match status" value="2"/>
</dbReference>
<evidence type="ECO:0000256" key="2">
    <source>
        <dbReference type="ARBA" id="ARBA00010869"/>
    </source>
</evidence>
<keyword evidence="27" id="KW-1185">Reference proteome</keyword>
<protein>
    <recommendedName>
        <fullName evidence="19">Serine racemase</fullName>
        <ecNumber evidence="3">4.3.1.17</ecNumber>
        <ecNumber evidence="17">4.3.1.18</ecNumber>
        <ecNumber evidence="18">5.1.1.18</ecNumber>
    </recommendedName>
    <alternativeName>
        <fullName evidence="20">D-serine ammonia-lyase</fullName>
    </alternativeName>
    <alternativeName>
        <fullName evidence="22">D-serine dehydratase</fullName>
    </alternativeName>
    <alternativeName>
        <fullName evidence="21">L-serine ammonia-lyase</fullName>
    </alternativeName>
    <alternativeName>
        <fullName evidence="12">L-serine dehydratase</fullName>
    </alternativeName>
</protein>
<dbReference type="OrthoDB" id="63267at2759"/>
<feature type="domain" description="Protein kinase" evidence="24">
    <location>
        <begin position="399"/>
        <end position="652"/>
    </location>
</feature>
<evidence type="ECO:0000256" key="8">
    <source>
        <dbReference type="ARBA" id="ARBA00022777"/>
    </source>
</evidence>
<dbReference type="InterPro" id="IPR000634">
    <property type="entry name" value="Ser/Thr_deHydtase_PyrdxlP-BS"/>
</dbReference>
<evidence type="ECO:0000259" key="24">
    <source>
        <dbReference type="PROSITE" id="PS50011"/>
    </source>
</evidence>
<dbReference type="Pfam" id="PF00069">
    <property type="entry name" value="Pkinase"/>
    <property type="match status" value="2"/>
</dbReference>
<comment type="catalytic activity">
    <reaction evidence="14">
        <text>D-serine = pyruvate + NH4(+)</text>
        <dbReference type="Rhea" id="RHEA:13977"/>
        <dbReference type="ChEBI" id="CHEBI:15361"/>
        <dbReference type="ChEBI" id="CHEBI:28938"/>
        <dbReference type="ChEBI" id="CHEBI:35247"/>
        <dbReference type="EC" id="4.3.1.18"/>
    </reaction>
</comment>
<evidence type="ECO:0000256" key="6">
    <source>
        <dbReference type="ARBA" id="ARBA00022679"/>
    </source>
</evidence>
<dbReference type="SMART" id="SM00133">
    <property type="entry name" value="S_TK_X"/>
    <property type="match status" value="1"/>
</dbReference>
<evidence type="ECO:0000256" key="9">
    <source>
        <dbReference type="ARBA" id="ARBA00022840"/>
    </source>
</evidence>
<evidence type="ECO:0000256" key="4">
    <source>
        <dbReference type="ARBA" id="ARBA00022527"/>
    </source>
</evidence>
<dbReference type="EC" id="5.1.1.18" evidence="18"/>
<dbReference type="EC" id="4.3.1.18" evidence="17"/>
<dbReference type="GO" id="GO:0003941">
    <property type="term" value="F:L-serine ammonia-lyase activity"/>
    <property type="evidence" value="ECO:0007669"/>
    <property type="project" value="UniProtKB-EC"/>
</dbReference>
<dbReference type="PROSITE" id="PS00108">
    <property type="entry name" value="PROTEIN_KINASE_ST"/>
    <property type="match status" value="1"/>
</dbReference>
<dbReference type="GO" id="GO:0005524">
    <property type="term" value="F:ATP binding"/>
    <property type="evidence" value="ECO:0007669"/>
    <property type="project" value="UniProtKB-UniRule"/>
</dbReference>
<dbReference type="FunFam" id="1.10.510.10:FF:001170">
    <property type="entry name" value="Ribosomal protein S6 kinase alpha-1"/>
    <property type="match status" value="1"/>
</dbReference>
<keyword evidence="4" id="KW-0723">Serine/threonine-protein kinase</keyword>
<dbReference type="FunFam" id="1.10.510.10:FF:000465">
    <property type="entry name" value="Non-specific serine/threonine protein kinase"/>
    <property type="match status" value="1"/>
</dbReference>
<dbReference type="InterPro" id="IPR036052">
    <property type="entry name" value="TrpB-like_PALP_sf"/>
</dbReference>
<evidence type="ECO:0000256" key="21">
    <source>
        <dbReference type="ARBA" id="ARBA00081060"/>
    </source>
</evidence>
<feature type="binding site" evidence="23">
    <location>
        <position position="428"/>
    </location>
    <ligand>
        <name>ATP</name>
        <dbReference type="ChEBI" id="CHEBI:30616"/>
    </ligand>
</feature>
<dbReference type="Pfam" id="PF00291">
    <property type="entry name" value="PALP"/>
    <property type="match status" value="1"/>
</dbReference>
<keyword evidence="6" id="KW-0808">Transferase</keyword>
<accession>A0A238BNU7</accession>
<comment type="function">
    <text evidence="16">Catalyzes the synthesis of D-serine from L-serine. D-serine is a key coagonist with glutamate at NMDA receptors. Has dehydratase activity towards both L-serine and D-serine.</text>
</comment>
<evidence type="ECO:0000256" key="17">
    <source>
        <dbReference type="ARBA" id="ARBA00066349"/>
    </source>
</evidence>
<proteinExistence type="inferred from homology"/>
<dbReference type="PROSITE" id="PS00107">
    <property type="entry name" value="PROTEIN_KINASE_ATP"/>
    <property type="match status" value="1"/>
</dbReference>
<dbReference type="Gene3D" id="3.40.50.1100">
    <property type="match status" value="2"/>
</dbReference>
<evidence type="ECO:0000256" key="23">
    <source>
        <dbReference type="PROSITE-ProRule" id="PRU10141"/>
    </source>
</evidence>
<evidence type="ECO:0000256" key="10">
    <source>
        <dbReference type="ARBA" id="ARBA00022898"/>
    </source>
</evidence>
<evidence type="ECO:0000256" key="15">
    <source>
        <dbReference type="ARBA" id="ARBA00051769"/>
    </source>
</evidence>
<evidence type="ECO:0000259" key="25">
    <source>
        <dbReference type="PROSITE" id="PS51285"/>
    </source>
</evidence>
<dbReference type="GO" id="GO:0070178">
    <property type="term" value="P:D-serine metabolic process"/>
    <property type="evidence" value="ECO:0007669"/>
    <property type="project" value="UniProtKB-ARBA"/>
</dbReference>
<dbReference type="PANTHER" id="PTHR24351">
    <property type="entry name" value="RIBOSOMAL PROTEIN S6 KINASE"/>
    <property type="match status" value="1"/>
</dbReference>
<dbReference type="PROSITE" id="PS50011">
    <property type="entry name" value="PROTEIN_KINASE_DOM"/>
    <property type="match status" value="2"/>
</dbReference>
<evidence type="ECO:0000256" key="5">
    <source>
        <dbReference type="ARBA" id="ARBA00022553"/>
    </source>
</evidence>
<evidence type="ECO:0000256" key="14">
    <source>
        <dbReference type="ARBA" id="ARBA00050422"/>
    </source>
</evidence>
<dbReference type="SUPFAM" id="SSF56112">
    <property type="entry name" value="Protein kinase-like (PK-like)"/>
    <property type="match status" value="2"/>
</dbReference>
<dbReference type="SMART" id="SM00220">
    <property type="entry name" value="S_TKc"/>
    <property type="match status" value="2"/>
</dbReference>
<dbReference type="GO" id="GO:0006563">
    <property type="term" value="P:L-serine metabolic process"/>
    <property type="evidence" value="ECO:0007669"/>
    <property type="project" value="UniProtKB-ARBA"/>
</dbReference>
<evidence type="ECO:0000256" key="13">
    <source>
        <dbReference type="ARBA" id="ARBA00049406"/>
    </source>
</evidence>
<dbReference type="InterPro" id="IPR011009">
    <property type="entry name" value="Kinase-like_dom_sf"/>
</dbReference>
<reference evidence="26 27" key="1">
    <citation type="submission" date="2015-12" db="EMBL/GenBank/DDBJ databases">
        <title>Draft genome of the nematode, Onchocerca flexuosa.</title>
        <authorList>
            <person name="Mitreva M."/>
        </authorList>
    </citation>
    <scope>NUCLEOTIDE SEQUENCE [LARGE SCALE GENOMIC DNA]</scope>
    <source>
        <strain evidence="26">Red Deer</strain>
    </source>
</reference>
<evidence type="ECO:0000256" key="19">
    <source>
        <dbReference type="ARBA" id="ARBA00070760"/>
    </source>
</evidence>
<dbReference type="CDD" id="cd01562">
    <property type="entry name" value="Thr-dehyd"/>
    <property type="match status" value="1"/>
</dbReference>
<dbReference type="InterPro" id="IPR008271">
    <property type="entry name" value="Ser/Thr_kinase_AS"/>
</dbReference>
<evidence type="ECO:0000256" key="16">
    <source>
        <dbReference type="ARBA" id="ARBA00056426"/>
    </source>
</evidence>
<sequence>MFIKFNIASKVVYSVLLIFFGEKILQHYSSENDSDVSLPTTGDTNAASTIANTNTVATKVATMTSEIEITEIAKEGEKADPSQFELLSMIGQLFDYKYNIFDVYIIKGSFGKVLLVKKTRGRDAGQLFAMKILKKATLKVRDRYRTKAERDILARFHHPFIVRLHYGKKKKKILITILLDVDGHINLTDFGLSKESIEKNGKTYSFCGTVEYMAPEVVNRRGHTVAADWWSLGVLMYEMLTGYLPFHGSSRKETMSMILRAKLTMPQSLSVGAQQLLRALFKRNPANRLGCSVDDVKQIKSHQFFDTINWEKLYNREVQPPFKPLCTPSNHTCCFDPEFTKKTPNDSPALPPSAATHELFRGFSYVAPSILSNDKPNSSVNIVTSHLQGVEKTYIFDEYNFSENLGMGAFSVCKKCVHRKSGAEFAVKSRRDVAEEVDILRRYSHHPNIVKLYAVYEDNSNVYLVEEICKGGELLNRILTLKHFSEREAAAVMLRLANAISYLHSNQVVHRDLKPSNIMYASETADPDSIRIIDFGFAKQLRAENGLLMTPCYTAQFVAPEILKKQGYDMNCDVWSLGVLLFTMLSGETPFATSENDSPQKILKRVGEGKYSLNSQAWTNISDQAKDLVQFLLHADPSKRLSAKQILTHPWIVHLNSLPTIRLNFFNDPSKVMDALDKTYHALTNTAISAPLRPVIESALARRRRLNRMKSITDDDDDIVKIASSVLKNGCNITASIFRIFGMFSFNDICAASDRISGTIHKTPVMTSSYINSLFDMEVYFKCEHLQKTGSFKARGALNAVKMIINDPENKCSSVITHSSGNFGQALAWAAKIHNIPCTVVAPNNAPMSKINAMKGYGANIVFCEPKDREVTCNNLREKGQNIEMVHPFDDYRVMAGQGTIAVEFLEQIPDLDALLVAVGGGGLCSGIVVAAKKIKPTIKVYCVEPEGKELQHSFDSNKRSWDPEAGPVETIADGIRILRIGEKCFPHITDKCEKKILTVNDDDIIQGMKLIYSRMKQAIEPTGAVSLAALLKYKNDLAALNLKKIGAIFCGGNIDLEKLSSFF</sequence>
<evidence type="ECO:0000256" key="18">
    <source>
        <dbReference type="ARBA" id="ARBA00066592"/>
    </source>
</evidence>
<dbReference type="InterPro" id="IPR017892">
    <property type="entry name" value="Pkinase_C"/>
</dbReference>
<evidence type="ECO:0000256" key="11">
    <source>
        <dbReference type="ARBA" id="ARBA00023239"/>
    </source>
</evidence>
<keyword evidence="11" id="KW-0456">Lyase</keyword>
<gene>
    <name evidence="26" type="ORF">X798_06325</name>
</gene>
<dbReference type="InterPro" id="IPR000719">
    <property type="entry name" value="Prot_kinase_dom"/>
</dbReference>
<dbReference type="PROSITE" id="PS00165">
    <property type="entry name" value="DEHYDRATASE_SER_THR"/>
    <property type="match status" value="1"/>
</dbReference>
<evidence type="ECO:0000256" key="1">
    <source>
        <dbReference type="ARBA" id="ARBA00001933"/>
    </source>
</evidence>
<organism evidence="26 27">
    <name type="scientific">Onchocerca flexuosa</name>
    <dbReference type="NCBI Taxonomy" id="387005"/>
    <lineage>
        <taxon>Eukaryota</taxon>
        <taxon>Metazoa</taxon>
        <taxon>Ecdysozoa</taxon>
        <taxon>Nematoda</taxon>
        <taxon>Chromadorea</taxon>
        <taxon>Rhabditida</taxon>
        <taxon>Spirurina</taxon>
        <taxon>Spiruromorpha</taxon>
        <taxon>Filarioidea</taxon>
        <taxon>Onchocercidae</taxon>
        <taxon>Onchocerca</taxon>
    </lineage>
</organism>
<dbReference type="AlphaFoldDB" id="A0A238BNU7"/>
<evidence type="ECO:0000256" key="3">
    <source>
        <dbReference type="ARBA" id="ARBA00012093"/>
    </source>
</evidence>
<dbReference type="InterPro" id="IPR017441">
    <property type="entry name" value="Protein_kinase_ATP_BS"/>
</dbReference>